<organism evidence="3 4">
    <name type="scientific">Schizothecium vesticola</name>
    <dbReference type="NCBI Taxonomy" id="314040"/>
    <lineage>
        <taxon>Eukaryota</taxon>
        <taxon>Fungi</taxon>
        <taxon>Dikarya</taxon>
        <taxon>Ascomycota</taxon>
        <taxon>Pezizomycotina</taxon>
        <taxon>Sordariomycetes</taxon>
        <taxon>Sordariomycetidae</taxon>
        <taxon>Sordariales</taxon>
        <taxon>Schizotheciaceae</taxon>
        <taxon>Schizothecium</taxon>
    </lineage>
</organism>
<feature type="transmembrane region" description="Helical" evidence="2">
    <location>
        <begin position="132"/>
        <end position="152"/>
    </location>
</feature>
<proteinExistence type="predicted"/>
<feature type="transmembrane region" description="Helical" evidence="2">
    <location>
        <begin position="278"/>
        <end position="297"/>
    </location>
</feature>
<feature type="compositionally biased region" description="Basic and acidic residues" evidence="1">
    <location>
        <begin position="1"/>
        <end position="38"/>
    </location>
</feature>
<keyword evidence="2" id="KW-0472">Membrane</keyword>
<evidence type="ECO:0000313" key="3">
    <source>
        <dbReference type="EMBL" id="KAK0747182.1"/>
    </source>
</evidence>
<comment type="caution">
    <text evidence="3">The sequence shown here is derived from an EMBL/GenBank/DDBJ whole genome shotgun (WGS) entry which is preliminary data.</text>
</comment>
<evidence type="ECO:0000313" key="4">
    <source>
        <dbReference type="Proteomes" id="UP001172155"/>
    </source>
</evidence>
<reference evidence="3" key="1">
    <citation type="submission" date="2023-06" db="EMBL/GenBank/DDBJ databases">
        <title>Genome-scale phylogeny and comparative genomics of the fungal order Sordariales.</title>
        <authorList>
            <consortium name="Lawrence Berkeley National Laboratory"/>
            <person name="Hensen N."/>
            <person name="Bonometti L."/>
            <person name="Westerberg I."/>
            <person name="Brannstrom I.O."/>
            <person name="Guillou S."/>
            <person name="Cros-Aarteil S."/>
            <person name="Calhoun S."/>
            <person name="Haridas S."/>
            <person name="Kuo A."/>
            <person name="Mondo S."/>
            <person name="Pangilinan J."/>
            <person name="Riley R."/>
            <person name="LaButti K."/>
            <person name="Andreopoulos B."/>
            <person name="Lipzen A."/>
            <person name="Chen C."/>
            <person name="Yanf M."/>
            <person name="Daum C."/>
            <person name="Ng V."/>
            <person name="Clum A."/>
            <person name="Steindorff A."/>
            <person name="Ohm R."/>
            <person name="Martin F."/>
            <person name="Silar P."/>
            <person name="Natvig D."/>
            <person name="Lalanne C."/>
            <person name="Gautier V."/>
            <person name="Ament-velasquez S.L."/>
            <person name="Kruys A."/>
            <person name="Hutchinson M.I."/>
            <person name="Powell A.J."/>
            <person name="Barry K."/>
            <person name="Miller A.N."/>
            <person name="Grigoriev I.V."/>
            <person name="Debuchy R."/>
            <person name="Gladieux P."/>
            <person name="Thoren M.H."/>
            <person name="Johannesson H."/>
        </authorList>
    </citation>
    <scope>NUCLEOTIDE SEQUENCE</scope>
    <source>
        <strain evidence="3">SMH3187-1</strain>
    </source>
</reference>
<feature type="transmembrane region" description="Helical" evidence="2">
    <location>
        <begin position="181"/>
        <end position="202"/>
    </location>
</feature>
<accession>A0AA40K6H2</accession>
<dbReference type="PANTHER" id="PTHR33927">
    <property type="entry name" value="TRANSMEMBRANE PROTEIN"/>
    <property type="match status" value="1"/>
</dbReference>
<gene>
    <name evidence="3" type="ORF">B0T18DRAFT_326923</name>
</gene>
<feature type="region of interest" description="Disordered" evidence="1">
    <location>
        <begin position="1"/>
        <end position="54"/>
    </location>
</feature>
<evidence type="ECO:0000256" key="1">
    <source>
        <dbReference type="SAM" id="MobiDB-lite"/>
    </source>
</evidence>
<keyword evidence="2" id="KW-1133">Transmembrane helix</keyword>
<feature type="transmembrane region" description="Helical" evidence="2">
    <location>
        <begin position="317"/>
        <end position="334"/>
    </location>
</feature>
<dbReference type="InterPro" id="IPR052979">
    <property type="entry name" value="Adenylate-forming_domain"/>
</dbReference>
<name>A0AA40K6H2_9PEZI</name>
<dbReference type="AlphaFoldDB" id="A0AA40K6H2"/>
<keyword evidence="2" id="KW-0812">Transmembrane</keyword>
<dbReference type="PANTHER" id="PTHR33927:SF1">
    <property type="entry name" value="TRANSMEMBRANE PROTEIN"/>
    <property type="match status" value="1"/>
</dbReference>
<evidence type="ECO:0000256" key="2">
    <source>
        <dbReference type="SAM" id="Phobius"/>
    </source>
</evidence>
<feature type="transmembrane region" description="Helical" evidence="2">
    <location>
        <begin position="241"/>
        <end position="263"/>
    </location>
</feature>
<sequence>MQPSSWHREDASQPPDGDEKHTNQDWDDAERGLYDSNEKLPVAPRATHSSDDDGRKKSLVIETYLFPTSPIHEGLTPPPALSPTGPRLSLAWPKGFIVQDGERPAPKKIAAPKKKVSRWILFQLWYNTYRKLFTLVTFLNALGILLAGLGKFPYADKHSGALVLGNLLAAVLFRNELFLRFLYIVAIYGLRGWAPLCFKIGATSFLQHVGGIHSGCALSGAGWLIFKIVDILRHHSVQHASVIATGVITNVLVIVSIISAFPWVRNNHHNAFERHHRFIGWLGIATTWNFVILGNFYDIKKGEFRADADALLSAQEFWFAIFITVFVLIPWFTLREVPVDVEIPSPKVAVLKFKRGMQQGLLGRISRTSIMEYHAFGIISEGRKSDCHYMICGVQGDFTRELVNNPPKTVWTRELKFAGVGHASAMFKRGIRICTGTGIGAALSTCIQSPNWFFIWIGSDQEKTFGPTITGLIHKHIPPERRILWDSKKEGGRPDAVRLLKETWASFGAEVIFITSNKQGNDEMMQGCRETGLHAFGTLWDF</sequence>
<protein>
    <recommendedName>
        <fullName evidence="5">Non-ribosomal peptide synthetase</fullName>
    </recommendedName>
</protein>
<dbReference type="EMBL" id="JAUKUD010000004">
    <property type="protein sequence ID" value="KAK0747182.1"/>
    <property type="molecule type" value="Genomic_DNA"/>
</dbReference>
<dbReference type="Proteomes" id="UP001172155">
    <property type="component" value="Unassembled WGS sequence"/>
</dbReference>
<evidence type="ECO:0008006" key="5">
    <source>
        <dbReference type="Google" id="ProtNLM"/>
    </source>
</evidence>
<keyword evidence="4" id="KW-1185">Reference proteome</keyword>